<feature type="region of interest" description="Disordered" evidence="6">
    <location>
        <begin position="1"/>
        <end position="27"/>
    </location>
</feature>
<dbReference type="GO" id="GO:0043495">
    <property type="term" value="F:protein-membrane adaptor activity"/>
    <property type="evidence" value="ECO:0007669"/>
    <property type="project" value="TreeGrafter"/>
</dbReference>
<comment type="subcellular location">
    <subcellularLocation>
        <location evidence="1">Nucleus inner membrane</location>
    </subcellularLocation>
</comment>
<keyword evidence="5" id="KW-0175">Coiled coil</keyword>
<dbReference type="AlphaFoldDB" id="A0A672FWP6"/>
<feature type="compositionally biased region" description="Low complexity" evidence="6">
    <location>
        <begin position="141"/>
        <end position="155"/>
    </location>
</feature>
<reference evidence="9" key="3">
    <citation type="submission" date="2025-09" db="UniProtKB">
        <authorList>
            <consortium name="Ensembl"/>
        </authorList>
    </citation>
    <scope>IDENTIFICATION</scope>
</reference>
<evidence type="ECO:0000256" key="4">
    <source>
        <dbReference type="ARBA" id="ARBA00023136"/>
    </source>
</evidence>
<evidence type="ECO:0000256" key="1">
    <source>
        <dbReference type="ARBA" id="ARBA00004540"/>
    </source>
</evidence>
<dbReference type="PROSITE" id="PS51469">
    <property type="entry name" value="SUN"/>
    <property type="match status" value="1"/>
</dbReference>
<dbReference type="Pfam" id="PF07738">
    <property type="entry name" value="Sad1_UNC"/>
    <property type="match status" value="1"/>
</dbReference>
<gene>
    <name evidence="9" type="primary">sun2</name>
</gene>
<evidence type="ECO:0000259" key="8">
    <source>
        <dbReference type="PROSITE" id="PS51469"/>
    </source>
</evidence>
<dbReference type="Gene3D" id="2.60.120.260">
    <property type="entry name" value="Galactose-binding domain-like"/>
    <property type="match status" value="1"/>
</dbReference>
<dbReference type="GO" id="GO:0005637">
    <property type="term" value="C:nuclear inner membrane"/>
    <property type="evidence" value="ECO:0007669"/>
    <property type="project" value="UniProtKB-SubCell"/>
</dbReference>
<accession>A0A672FWP6</accession>
<protein>
    <recommendedName>
        <fullName evidence="8">SUN domain-containing protein</fullName>
    </recommendedName>
</protein>
<evidence type="ECO:0000256" key="3">
    <source>
        <dbReference type="ARBA" id="ARBA00022989"/>
    </source>
</evidence>
<feature type="compositionally biased region" description="Low complexity" evidence="6">
    <location>
        <begin position="45"/>
        <end position="63"/>
    </location>
</feature>
<dbReference type="Proteomes" id="UP000472267">
    <property type="component" value="Chromosome 6"/>
</dbReference>
<evidence type="ECO:0000256" key="2">
    <source>
        <dbReference type="ARBA" id="ARBA00022692"/>
    </source>
</evidence>
<dbReference type="InParanoid" id="A0A672FWP6"/>
<keyword evidence="2 7" id="KW-0812">Transmembrane</keyword>
<reference evidence="9" key="1">
    <citation type="submission" date="2019-06" db="EMBL/GenBank/DDBJ databases">
        <authorList>
            <consortium name="Wellcome Sanger Institute Data Sharing"/>
        </authorList>
    </citation>
    <scope>NUCLEOTIDE SEQUENCE [LARGE SCALE GENOMIC DNA]</scope>
</reference>
<reference evidence="9" key="2">
    <citation type="submission" date="2025-08" db="UniProtKB">
        <authorList>
            <consortium name="Ensembl"/>
        </authorList>
    </citation>
    <scope>IDENTIFICATION</scope>
</reference>
<organism evidence="9 10">
    <name type="scientific">Salarias fasciatus</name>
    <name type="common">Jewelled blenny</name>
    <name type="synonym">Blennius fasciatus</name>
    <dbReference type="NCBI Taxonomy" id="181472"/>
    <lineage>
        <taxon>Eukaryota</taxon>
        <taxon>Metazoa</taxon>
        <taxon>Chordata</taxon>
        <taxon>Craniata</taxon>
        <taxon>Vertebrata</taxon>
        <taxon>Euteleostomi</taxon>
        <taxon>Actinopterygii</taxon>
        <taxon>Neopterygii</taxon>
        <taxon>Teleostei</taxon>
        <taxon>Neoteleostei</taxon>
        <taxon>Acanthomorphata</taxon>
        <taxon>Ovalentaria</taxon>
        <taxon>Blenniimorphae</taxon>
        <taxon>Blenniiformes</taxon>
        <taxon>Blennioidei</taxon>
        <taxon>Blenniidae</taxon>
        <taxon>Salariinae</taxon>
        <taxon>Salarias</taxon>
    </lineage>
</organism>
<sequence>MSRRSTRLVSGGYYNSDEESDSSTVTSISYRENPVKVFKKKAGRSKAASRTSSRANSNASSAAPETPISPDQYEALTPSPSSSQVTMRTVSYVTSAPTPRPALTPLGSRSQTPARGPSTPPERSYHTRHCSSGAPGRTEPGQSGVDSSGYSSSEGAGRKPCPVTGKLGGASRGPCVGLRSRISSAFSRLIESASSTASSTAAAAHSKVLHLTALAGAPSSRRHMKKAAVVLLFLFLLLCVWLLLPFFTSYISLLTSTKTVSQTKPVIPPAAPAARPLTPPQPSIVRPSPVVDPAVVSAAVDAKMERLLVELQLKQERLVSQMKEALQQDLQEMKAQLEAADSSSWAQLQQEVTGLSRQLAGFQTDSQAAAASLSLRVQTLEAQGAQLSQDLSSVRLTPPPAPCPAPSAAPALNHLTPELQQALEKWFTDRVKEQDAIRLADKGGCTDCGRPMADRMPDFALESQGASVVSTRCSETYGIRSACVTLFGFPLWYPSESPRTVIQGFPVLLPGKCWAFHGVQGTLLISLSHPVMISHVTLDHLPRYNSPTGRIDSAPKDFQVYVSPARHSAGALIQQP</sequence>
<keyword evidence="10" id="KW-1185">Reference proteome</keyword>
<keyword evidence="4 7" id="KW-0472">Membrane</keyword>
<evidence type="ECO:0000256" key="7">
    <source>
        <dbReference type="SAM" id="Phobius"/>
    </source>
</evidence>
<evidence type="ECO:0000256" key="5">
    <source>
        <dbReference type="SAM" id="Coils"/>
    </source>
</evidence>
<dbReference type="Ensembl" id="ENSSFAT00005011495.1">
    <property type="protein sequence ID" value="ENSSFAP00005011023.1"/>
    <property type="gene ID" value="ENSSFAG00005006168.1"/>
</dbReference>
<dbReference type="PANTHER" id="PTHR12911">
    <property type="entry name" value="SAD1/UNC-84-LIKE PROTEIN-RELATED"/>
    <property type="match status" value="1"/>
</dbReference>
<dbReference type="PANTHER" id="PTHR12911:SF22">
    <property type="entry name" value="SUN DOMAIN-CONTAINING PROTEIN 2"/>
    <property type="match status" value="1"/>
</dbReference>
<feature type="coiled-coil region" evidence="5">
    <location>
        <begin position="304"/>
        <end position="343"/>
    </location>
</feature>
<evidence type="ECO:0000256" key="6">
    <source>
        <dbReference type="SAM" id="MobiDB-lite"/>
    </source>
</evidence>
<dbReference type="InterPro" id="IPR045119">
    <property type="entry name" value="SUN1-5"/>
</dbReference>
<dbReference type="InterPro" id="IPR012919">
    <property type="entry name" value="SUN_dom"/>
</dbReference>
<evidence type="ECO:0000313" key="9">
    <source>
        <dbReference type="Ensembl" id="ENSSFAP00005011023.1"/>
    </source>
</evidence>
<feature type="region of interest" description="Disordered" evidence="6">
    <location>
        <begin position="39"/>
        <end position="166"/>
    </location>
</feature>
<evidence type="ECO:0000313" key="10">
    <source>
        <dbReference type="Proteomes" id="UP000472267"/>
    </source>
</evidence>
<dbReference type="GO" id="GO:0034993">
    <property type="term" value="C:meiotic nuclear membrane microtubule tethering complex"/>
    <property type="evidence" value="ECO:0007669"/>
    <property type="project" value="TreeGrafter"/>
</dbReference>
<keyword evidence="3 7" id="KW-1133">Transmembrane helix</keyword>
<feature type="transmembrane region" description="Helical" evidence="7">
    <location>
        <begin position="229"/>
        <end position="253"/>
    </location>
</feature>
<proteinExistence type="predicted"/>
<feature type="compositionally biased region" description="Polar residues" evidence="6">
    <location>
        <begin position="78"/>
        <end position="97"/>
    </location>
</feature>
<name>A0A672FWP6_SALFA</name>
<feature type="domain" description="SUN" evidence="8">
    <location>
        <begin position="465"/>
        <end position="576"/>
    </location>
</feature>
<dbReference type="OMA" id="EAKMQHV"/>